<keyword evidence="6" id="KW-0325">Glycoprotein</keyword>
<evidence type="ECO:0000256" key="5">
    <source>
        <dbReference type="ARBA" id="ARBA00023157"/>
    </source>
</evidence>
<keyword evidence="8" id="KW-0732">Signal</keyword>
<dbReference type="PANTHER" id="PTHR43918">
    <property type="entry name" value="ACETYLCHOLINESTERASE"/>
    <property type="match status" value="1"/>
</dbReference>
<dbReference type="PROSITE" id="PS00941">
    <property type="entry name" value="CARBOXYLESTERASE_B_2"/>
    <property type="match status" value="1"/>
</dbReference>
<dbReference type="SUPFAM" id="SSF53474">
    <property type="entry name" value="alpha/beta-Hydrolases"/>
    <property type="match status" value="1"/>
</dbReference>
<dbReference type="Gene3D" id="3.40.50.1820">
    <property type="entry name" value="alpha/beta hydrolase"/>
    <property type="match status" value="1"/>
</dbReference>
<dbReference type="InterPro" id="IPR029058">
    <property type="entry name" value="AB_hydrolase_fold"/>
</dbReference>
<dbReference type="GO" id="GO:0006581">
    <property type="term" value="P:acetylcholine catabolic process"/>
    <property type="evidence" value="ECO:0007669"/>
    <property type="project" value="TreeGrafter"/>
</dbReference>
<dbReference type="EC" id="3.1.1.-" evidence="8"/>
<evidence type="ECO:0000259" key="9">
    <source>
        <dbReference type="Pfam" id="PF00135"/>
    </source>
</evidence>
<keyword evidence="2" id="KW-0719">Serine esterase</keyword>
<keyword evidence="4" id="KW-0531">Neurotransmitter degradation</keyword>
<evidence type="ECO:0000256" key="8">
    <source>
        <dbReference type="RuleBase" id="RU361235"/>
    </source>
</evidence>
<keyword evidence="5" id="KW-1015">Disulfide bond</keyword>
<evidence type="ECO:0000256" key="1">
    <source>
        <dbReference type="ARBA" id="ARBA00005964"/>
    </source>
</evidence>
<feature type="chain" id="PRO_5008446079" description="Carboxylic ester hydrolase" evidence="8">
    <location>
        <begin position="23"/>
        <end position="545"/>
    </location>
</feature>
<dbReference type="GO" id="GO:0003990">
    <property type="term" value="F:acetylcholinesterase activity"/>
    <property type="evidence" value="ECO:0007669"/>
    <property type="project" value="UniProtKB-EC"/>
</dbReference>
<name>A0A1B1FIW2_9ARAC</name>
<evidence type="ECO:0000256" key="3">
    <source>
        <dbReference type="ARBA" id="ARBA00022801"/>
    </source>
</evidence>
<dbReference type="BRENDA" id="3.1.1.7">
    <property type="organism ID" value="16418"/>
</dbReference>
<sequence length="545" mass="60797">MLRYITLLFLLSLWSYFYPCPSLLSGPVVTTPSGRVEGTTQSHNGVSVGAFLGIPFARPPVGDLRFRRPRAPASWEGTLSAREMRPGCVQFTRNPFPWRDVPPGLDEDCLYLNVWVPATPLSVLSRKTVMFWVYGGAFVFGSSRVDFYDGRVLAVEGDVIVVTVNYRLGPFGFLYSGNEDAPGNMGLLDLVEALKWVRGNIASFGGDPDSITLFGQSAGGIAIGMFCVSPLTRGMFRRVILQSGSPANLDGEDNNLDFRMSQRLAEAVGCAEDENSLADDPERVVECLRNVDVFELSRTFSALGGNTSRLTYPRFGDELLPQNPRKAIANGVFGAVDVLIGTNSGDGALIITNSMTEVFGFFGEKDPQINRTFGTSIIKKQFQEFVAPCSVVNQYLGGVNDDDFNAIRQQVFMATGDYERTCPATYFAESFAKKGVRAYYYFFTHRPSPSPFAPWMLASHFDETPFVFGYPLRYRRNYTLRERTLSRRMIQAWTAFAKTGIPIGAIWPRYSRENPRYQILDVNSLDTGMGPRQNNCDFFRPFFGF</sequence>
<dbReference type="GO" id="GO:0019695">
    <property type="term" value="P:choline metabolic process"/>
    <property type="evidence" value="ECO:0007669"/>
    <property type="project" value="TreeGrafter"/>
</dbReference>
<comment type="catalytic activity">
    <reaction evidence="7">
        <text>acetylcholine + H2O = choline + acetate + H(+)</text>
        <dbReference type="Rhea" id="RHEA:17561"/>
        <dbReference type="ChEBI" id="CHEBI:15354"/>
        <dbReference type="ChEBI" id="CHEBI:15355"/>
        <dbReference type="ChEBI" id="CHEBI:15377"/>
        <dbReference type="ChEBI" id="CHEBI:15378"/>
        <dbReference type="ChEBI" id="CHEBI:30089"/>
        <dbReference type="EC" id="3.1.1.7"/>
    </reaction>
</comment>
<feature type="domain" description="Carboxylesterase type B" evidence="9">
    <location>
        <begin position="26"/>
        <end position="538"/>
    </location>
</feature>
<accession>A0A1B1FIW2</accession>
<feature type="signal peptide" evidence="8">
    <location>
        <begin position="1"/>
        <end position="22"/>
    </location>
</feature>
<dbReference type="InterPro" id="IPR050654">
    <property type="entry name" value="AChE-related_enzymes"/>
</dbReference>
<dbReference type="FunFam" id="3.40.50.1820:FF:000029">
    <property type="entry name" value="Acetylcholinesterase"/>
    <property type="match status" value="1"/>
</dbReference>
<reference evidence="10" key="1">
    <citation type="submission" date="2016-01" db="EMBL/GenBank/DDBJ databases">
        <title>Identification and biochemical properties of six putative acetylcholinesterases in the wolf spider, Pardosa pseudoannulata.</title>
        <authorList>
            <person name="Meng X.K."/>
            <person name="Zhang Y.X."/>
            <person name="Bao H.B."/>
            <person name="Liu Z.W."/>
        </authorList>
    </citation>
    <scope>NUCLEOTIDE SEQUENCE</scope>
</reference>
<dbReference type="GO" id="GO:0005615">
    <property type="term" value="C:extracellular space"/>
    <property type="evidence" value="ECO:0007669"/>
    <property type="project" value="TreeGrafter"/>
</dbReference>
<evidence type="ECO:0000256" key="2">
    <source>
        <dbReference type="ARBA" id="ARBA00022487"/>
    </source>
</evidence>
<dbReference type="PRINTS" id="PR00878">
    <property type="entry name" value="CHOLNESTRASE"/>
</dbReference>
<dbReference type="EMBL" id="KU501288">
    <property type="protein sequence ID" value="ANQ45784.1"/>
    <property type="molecule type" value="mRNA"/>
</dbReference>
<dbReference type="InterPro" id="IPR019826">
    <property type="entry name" value="Carboxylesterase_B_AS"/>
</dbReference>
<dbReference type="InterPro" id="IPR002018">
    <property type="entry name" value="CarbesteraseB"/>
</dbReference>
<dbReference type="ESTHER" id="9arac-KU501288">
    <property type="family name" value="Cholinesterase-like"/>
</dbReference>
<evidence type="ECO:0000256" key="7">
    <source>
        <dbReference type="ARBA" id="ARBA00048484"/>
    </source>
</evidence>
<evidence type="ECO:0000256" key="6">
    <source>
        <dbReference type="ARBA" id="ARBA00023180"/>
    </source>
</evidence>
<comment type="similarity">
    <text evidence="1 8">Belongs to the type-B carboxylesterase/lipase family.</text>
</comment>
<dbReference type="AlphaFoldDB" id="A0A1B1FIW2"/>
<dbReference type="InterPro" id="IPR000997">
    <property type="entry name" value="Cholinesterase"/>
</dbReference>
<dbReference type="GO" id="GO:0005886">
    <property type="term" value="C:plasma membrane"/>
    <property type="evidence" value="ECO:0007669"/>
    <property type="project" value="TreeGrafter"/>
</dbReference>
<keyword evidence="3 8" id="KW-0378">Hydrolase</keyword>
<proteinExistence type="evidence at transcript level"/>
<evidence type="ECO:0000313" key="10">
    <source>
        <dbReference type="EMBL" id="ANQ45784.1"/>
    </source>
</evidence>
<dbReference type="PROSITE" id="PS00122">
    <property type="entry name" value="CARBOXYLESTERASE_B_1"/>
    <property type="match status" value="1"/>
</dbReference>
<dbReference type="Pfam" id="PF00135">
    <property type="entry name" value="COesterase"/>
    <property type="match status" value="1"/>
</dbReference>
<evidence type="ECO:0000256" key="4">
    <source>
        <dbReference type="ARBA" id="ARBA00022867"/>
    </source>
</evidence>
<dbReference type="InterPro" id="IPR019819">
    <property type="entry name" value="Carboxylesterase_B_CS"/>
</dbReference>
<dbReference type="PANTHER" id="PTHR43918:SF4">
    <property type="entry name" value="CARBOXYLIC ESTER HYDROLASE"/>
    <property type="match status" value="1"/>
</dbReference>
<protein>
    <recommendedName>
        <fullName evidence="8">Carboxylic ester hydrolase</fullName>
        <ecNumber evidence="8">3.1.1.-</ecNumber>
    </recommendedName>
</protein>
<organism evidence="10">
    <name type="scientific">Pardosa pseudoannulata</name>
    <dbReference type="NCBI Taxonomy" id="330961"/>
    <lineage>
        <taxon>Eukaryota</taxon>
        <taxon>Metazoa</taxon>
        <taxon>Ecdysozoa</taxon>
        <taxon>Arthropoda</taxon>
        <taxon>Chelicerata</taxon>
        <taxon>Arachnida</taxon>
        <taxon>Araneae</taxon>
        <taxon>Araneomorphae</taxon>
        <taxon>Entelegynae</taxon>
        <taxon>Lycosoidea</taxon>
        <taxon>Lycosidae</taxon>
        <taxon>Pardosa</taxon>
    </lineage>
</organism>